<accession>A0ABV7Z989</accession>
<dbReference type="PANTHER" id="PTHR12526">
    <property type="entry name" value="GLYCOSYLTRANSFERASE"/>
    <property type="match status" value="1"/>
</dbReference>
<dbReference type="SUPFAM" id="SSF53756">
    <property type="entry name" value="UDP-Glycosyltransferase/glycogen phosphorylase"/>
    <property type="match status" value="1"/>
</dbReference>
<dbReference type="Proteomes" id="UP001595803">
    <property type="component" value="Unassembled WGS sequence"/>
</dbReference>
<keyword evidence="3" id="KW-0808">Transferase</keyword>
<feature type="domain" description="Glycosyl transferase family 1" evidence="1">
    <location>
        <begin position="191"/>
        <end position="341"/>
    </location>
</feature>
<dbReference type="EMBL" id="JBHRZG010000016">
    <property type="protein sequence ID" value="MFC3833967.1"/>
    <property type="molecule type" value="Genomic_DNA"/>
</dbReference>
<protein>
    <submittedName>
        <fullName evidence="3">Glycosyltransferase family 4 protein</fullName>
        <ecNumber evidence="3">2.4.-.-</ecNumber>
    </submittedName>
</protein>
<dbReference type="PANTHER" id="PTHR12526:SF634">
    <property type="entry name" value="BLL3361 PROTEIN"/>
    <property type="match status" value="1"/>
</dbReference>
<dbReference type="InterPro" id="IPR001296">
    <property type="entry name" value="Glyco_trans_1"/>
</dbReference>
<dbReference type="Gene3D" id="3.40.50.2000">
    <property type="entry name" value="Glycogen Phosphorylase B"/>
    <property type="match status" value="2"/>
</dbReference>
<sequence length="366" mass="39414">MPTPAVLNVAFITDAPRVAGSEVWLLDVLPRLKSHGVSPHVYLNRAAPLDGLVQRLTEAGVPVTRYDGLGTLPDLTRGADVRAVQVWEPATYAALLPGLAAPRVVVVHDQLEYHYPAGLNHVYRAVYRRTKAAPQRTAEQVVTVSAWGQAFMHRAFGLPRVDSVRNGVDTDRFRPAPPAERTALRHGLEFTRFTVLVPGRFAPEKNQLAAVLAARRAPGLDFVFAGDMDSGVGTLARGLARTLKLGNVRFLGRRWDMPELYRAADALLQPTLAENQSLVTLEAMASGLPVVTTPIPAQAELIEDGVTGLLVPPQPGLLAWALRALAAHPEKAQALGLAAREHVARTHTPGGTAAQVARLLRDVAGR</sequence>
<feature type="domain" description="Glycosyltransferase subfamily 4-like N-terminal" evidence="2">
    <location>
        <begin position="20"/>
        <end position="172"/>
    </location>
</feature>
<name>A0ABV7Z989_9DEIO</name>
<reference evidence="4" key="1">
    <citation type="journal article" date="2019" name="Int. J. Syst. Evol. Microbiol.">
        <title>The Global Catalogue of Microorganisms (GCM) 10K type strain sequencing project: providing services to taxonomists for standard genome sequencing and annotation.</title>
        <authorList>
            <consortium name="The Broad Institute Genomics Platform"/>
            <consortium name="The Broad Institute Genome Sequencing Center for Infectious Disease"/>
            <person name="Wu L."/>
            <person name="Ma J."/>
        </authorList>
    </citation>
    <scope>NUCLEOTIDE SEQUENCE [LARGE SCALE GENOMIC DNA]</scope>
    <source>
        <strain evidence="4">CCTCC AB 2017081</strain>
    </source>
</reference>
<dbReference type="Pfam" id="PF00534">
    <property type="entry name" value="Glycos_transf_1"/>
    <property type="match status" value="1"/>
</dbReference>
<proteinExistence type="predicted"/>
<keyword evidence="3" id="KW-0328">Glycosyltransferase</keyword>
<gene>
    <name evidence="3" type="ORF">ACFOSB_13960</name>
</gene>
<organism evidence="3 4">
    <name type="scientific">Deinococcus rufus</name>
    <dbReference type="NCBI Taxonomy" id="2136097"/>
    <lineage>
        <taxon>Bacteria</taxon>
        <taxon>Thermotogati</taxon>
        <taxon>Deinococcota</taxon>
        <taxon>Deinococci</taxon>
        <taxon>Deinococcales</taxon>
        <taxon>Deinococcaceae</taxon>
        <taxon>Deinococcus</taxon>
    </lineage>
</organism>
<dbReference type="CDD" id="cd03801">
    <property type="entry name" value="GT4_PimA-like"/>
    <property type="match status" value="1"/>
</dbReference>
<dbReference type="Pfam" id="PF13439">
    <property type="entry name" value="Glyco_transf_4"/>
    <property type="match status" value="1"/>
</dbReference>
<keyword evidence="4" id="KW-1185">Reference proteome</keyword>
<dbReference type="RefSeq" id="WP_322472975.1">
    <property type="nucleotide sequence ID" value="NZ_JBHRZG010000016.1"/>
</dbReference>
<dbReference type="EC" id="2.4.-.-" evidence="3"/>
<evidence type="ECO:0000313" key="4">
    <source>
        <dbReference type="Proteomes" id="UP001595803"/>
    </source>
</evidence>
<evidence type="ECO:0000259" key="1">
    <source>
        <dbReference type="Pfam" id="PF00534"/>
    </source>
</evidence>
<dbReference type="InterPro" id="IPR028098">
    <property type="entry name" value="Glyco_trans_4-like_N"/>
</dbReference>
<evidence type="ECO:0000313" key="3">
    <source>
        <dbReference type="EMBL" id="MFC3833967.1"/>
    </source>
</evidence>
<comment type="caution">
    <text evidence="3">The sequence shown here is derived from an EMBL/GenBank/DDBJ whole genome shotgun (WGS) entry which is preliminary data.</text>
</comment>
<evidence type="ECO:0000259" key="2">
    <source>
        <dbReference type="Pfam" id="PF13439"/>
    </source>
</evidence>
<dbReference type="GO" id="GO:0016757">
    <property type="term" value="F:glycosyltransferase activity"/>
    <property type="evidence" value="ECO:0007669"/>
    <property type="project" value="UniProtKB-KW"/>
</dbReference>